<comment type="caution">
    <text evidence="4">The sequence shown here is derived from an EMBL/GenBank/DDBJ whole genome shotgun (WGS) entry which is preliminary data.</text>
</comment>
<dbReference type="InterPro" id="IPR029787">
    <property type="entry name" value="Nucleotide_cyclase"/>
</dbReference>
<dbReference type="EMBL" id="BAABBO010000018">
    <property type="protein sequence ID" value="GAA3973950.1"/>
    <property type="molecule type" value="Genomic_DNA"/>
</dbReference>
<dbReference type="Pfam" id="PF00563">
    <property type="entry name" value="EAL"/>
    <property type="match status" value="1"/>
</dbReference>
<dbReference type="Gene3D" id="3.20.20.450">
    <property type="entry name" value="EAL domain"/>
    <property type="match status" value="1"/>
</dbReference>
<gene>
    <name evidence="4" type="ORF">GCM10022278_33790</name>
</gene>
<dbReference type="PANTHER" id="PTHR33121">
    <property type="entry name" value="CYCLIC DI-GMP PHOSPHODIESTERASE PDEF"/>
    <property type="match status" value="1"/>
</dbReference>
<protein>
    <recommendedName>
        <fullName evidence="3">EAL domain-containing protein</fullName>
    </recommendedName>
</protein>
<feature type="transmembrane region" description="Helical" evidence="1">
    <location>
        <begin position="323"/>
        <end position="346"/>
    </location>
</feature>
<dbReference type="SUPFAM" id="SSF141868">
    <property type="entry name" value="EAL domain-like"/>
    <property type="match status" value="1"/>
</dbReference>
<feature type="chain" id="PRO_5045392568" description="EAL domain-containing protein" evidence="2">
    <location>
        <begin position="30"/>
        <end position="740"/>
    </location>
</feature>
<keyword evidence="5" id="KW-1185">Reference proteome</keyword>
<evidence type="ECO:0000313" key="4">
    <source>
        <dbReference type="EMBL" id="GAA3973950.1"/>
    </source>
</evidence>
<feature type="domain" description="EAL" evidence="3">
    <location>
        <begin position="626"/>
        <end position="740"/>
    </location>
</feature>
<dbReference type="Pfam" id="PF07696">
    <property type="entry name" value="7TMR-DISMED2"/>
    <property type="match status" value="1"/>
</dbReference>
<dbReference type="Gene3D" id="3.30.70.270">
    <property type="match status" value="1"/>
</dbReference>
<dbReference type="InterPro" id="IPR001633">
    <property type="entry name" value="EAL_dom"/>
</dbReference>
<feature type="transmembrane region" description="Helical" evidence="1">
    <location>
        <begin position="297"/>
        <end position="317"/>
    </location>
</feature>
<keyword evidence="2" id="KW-0732">Signal</keyword>
<dbReference type="Pfam" id="PF07695">
    <property type="entry name" value="7TMR-DISM_7TM"/>
    <property type="match status" value="1"/>
</dbReference>
<keyword evidence="1" id="KW-0472">Membrane</keyword>
<feature type="transmembrane region" description="Helical" evidence="1">
    <location>
        <begin position="207"/>
        <end position="225"/>
    </location>
</feature>
<evidence type="ECO:0000256" key="1">
    <source>
        <dbReference type="SAM" id="Phobius"/>
    </source>
</evidence>
<evidence type="ECO:0000256" key="2">
    <source>
        <dbReference type="SAM" id="SignalP"/>
    </source>
</evidence>
<keyword evidence="1" id="KW-1133">Transmembrane helix</keyword>
<dbReference type="CDD" id="cd01948">
    <property type="entry name" value="EAL"/>
    <property type="match status" value="1"/>
</dbReference>
<sequence>MIPFGRTRVALVLSVLSALCILIVASASASSNALTVERFDAASSEAQRPLHDYLYYQLDKQQSDGSVPQTLDDLKQASSAPWQLNGTKALNFGFESGTLWLRVQLFNSSDRPIERIVSIDHPILDHIEYYRVQDGAIVEHVGTGDHSPLSTRLINSRFFSFPMWLGPGDETTLYFRIRSQSSMQTPVTISAPKHFYEHAQADILKHALYFGVMLAMLLYNFFLFLSLRESVYLFYILFVLGTLFTQMSITGLWAQFFFPELAAIQDHIFRFSVPTMVISAGLFTVTFLRLDIHAPKLYQWFMGLAAATACIFLIALFGEYKTVILASVVVLFATFLSCMLTGPYMWLKGSTLARYYTIAWVGVLLAILFFTLAVFDVIPRSAWTENSPPLFSALEAILLSFALADRLTQERRQRSESQLALLAETEQRRAAEAGLLRQALYHHRLQIPNRAYLESWYQQQESIEARFAICLIHFSRFHEVNKTLGHTEADQVLQLLCQRLEAQAAALPGIVSLSTEEKQFICSIEGASFALGLRLPAIPVNSEDPTLGPALTTAMDKFVLELSEPCASGELVIEVGALTGIALLPDHGLEIEPLLQKAQIAVDACSRLNTLYSLYSEQINPYSERRLSLAGDLRKAIKENSLSLAFQPKITAHALSIDSVEALLRWQHPQHGFIGPDEFIPVAEQTGIIHALTEWVLDEALRSIATLRKQGFHITVAINISAVNLRDRDFASKVKRSLNR</sequence>
<dbReference type="Gene3D" id="2.60.40.2380">
    <property type="match status" value="1"/>
</dbReference>
<dbReference type="InterPro" id="IPR043128">
    <property type="entry name" value="Rev_trsase/Diguanyl_cyclase"/>
</dbReference>
<organism evidence="4 5">
    <name type="scientific">Allohahella marinimesophila</name>
    <dbReference type="NCBI Taxonomy" id="1054972"/>
    <lineage>
        <taxon>Bacteria</taxon>
        <taxon>Pseudomonadati</taxon>
        <taxon>Pseudomonadota</taxon>
        <taxon>Gammaproteobacteria</taxon>
        <taxon>Oceanospirillales</taxon>
        <taxon>Hahellaceae</taxon>
        <taxon>Allohahella</taxon>
    </lineage>
</organism>
<dbReference type="SMART" id="SM00267">
    <property type="entry name" value="GGDEF"/>
    <property type="match status" value="1"/>
</dbReference>
<dbReference type="SMART" id="SM00052">
    <property type="entry name" value="EAL"/>
    <property type="match status" value="1"/>
</dbReference>
<dbReference type="PANTHER" id="PTHR33121:SF71">
    <property type="entry name" value="OXYGEN SENSOR PROTEIN DOSP"/>
    <property type="match status" value="1"/>
</dbReference>
<dbReference type="Proteomes" id="UP001501337">
    <property type="component" value="Unassembled WGS sequence"/>
</dbReference>
<dbReference type="SUPFAM" id="SSF55073">
    <property type="entry name" value="Nucleotide cyclase"/>
    <property type="match status" value="1"/>
</dbReference>
<feature type="transmembrane region" description="Helical" evidence="1">
    <location>
        <begin position="268"/>
        <end position="290"/>
    </location>
</feature>
<dbReference type="PROSITE" id="PS50883">
    <property type="entry name" value="EAL"/>
    <property type="match status" value="1"/>
</dbReference>
<keyword evidence="1" id="KW-0812">Transmembrane</keyword>
<feature type="signal peptide" evidence="2">
    <location>
        <begin position="1"/>
        <end position="29"/>
    </location>
</feature>
<feature type="transmembrane region" description="Helical" evidence="1">
    <location>
        <begin position="358"/>
        <end position="378"/>
    </location>
</feature>
<dbReference type="InterPro" id="IPR011622">
    <property type="entry name" value="7TMR_DISM_rcpt_extracell_dom2"/>
</dbReference>
<dbReference type="Pfam" id="PF00990">
    <property type="entry name" value="GGDEF"/>
    <property type="match status" value="1"/>
</dbReference>
<reference evidence="5" key="1">
    <citation type="journal article" date="2019" name="Int. J. Syst. Evol. Microbiol.">
        <title>The Global Catalogue of Microorganisms (GCM) 10K type strain sequencing project: providing services to taxonomists for standard genome sequencing and annotation.</title>
        <authorList>
            <consortium name="The Broad Institute Genomics Platform"/>
            <consortium name="The Broad Institute Genome Sequencing Center for Infectious Disease"/>
            <person name="Wu L."/>
            <person name="Ma J."/>
        </authorList>
    </citation>
    <scope>NUCLEOTIDE SEQUENCE [LARGE SCALE GENOMIC DNA]</scope>
    <source>
        <strain evidence="5">JCM 17555</strain>
    </source>
</reference>
<dbReference type="InterPro" id="IPR011623">
    <property type="entry name" value="7TMR_DISM_rcpt_extracell_dom1"/>
</dbReference>
<dbReference type="InterPro" id="IPR035919">
    <property type="entry name" value="EAL_sf"/>
</dbReference>
<name>A0ABP7PZJ0_9GAMM</name>
<proteinExistence type="predicted"/>
<dbReference type="InterPro" id="IPR000160">
    <property type="entry name" value="GGDEF_dom"/>
</dbReference>
<dbReference type="InterPro" id="IPR050706">
    <property type="entry name" value="Cyclic-di-GMP_PDE-like"/>
</dbReference>
<accession>A0ABP7PZJ0</accession>
<evidence type="ECO:0000259" key="3">
    <source>
        <dbReference type="PROSITE" id="PS50883"/>
    </source>
</evidence>
<feature type="transmembrane region" description="Helical" evidence="1">
    <location>
        <begin position="232"/>
        <end position="256"/>
    </location>
</feature>
<evidence type="ECO:0000313" key="5">
    <source>
        <dbReference type="Proteomes" id="UP001501337"/>
    </source>
</evidence>